<reference evidence="4 5" key="1">
    <citation type="journal article" date="2018" name="G3 (Bethesda)">
        <title>Phylogenetic and Phylogenomic Definition of Rhizopus Species.</title>
        <authorList>
            <person name="Gryganskyi A.P."/>
            <person name="Golan J."/>
            <person name="Dolatabadi S."/>
            <person name="Mondo S."/>
            <person name="Robb S."/>
            <person name="Idnurm A."/>
            <person name="Muszewska A."/>
            <person name="Steczkiewicz K."/>
            <person name="Masonjones S."/>
            <person name="Liao H.L."/>
            <person name="Gajdeczka M.T."/>
            <person name="Anike F."/>
            <person name="Vuek A."/>
            <person name="Anishchenko I.M."/>
            <person name="Voigt K."/>
            <person name="de Hoog G.S."/>
            <person name="Smith M.E."/>
            <person name="Heitman J."/>
            <person name="Vilgalys R."/>
            <person name="Stajich J.E."/>
        </authorList>
    </citation>
    <scope>NUCLEOTIDE SEQUENCE [LARGE SCALE GENOMIC DNA]</scope>
    <source>
        <strain evidence="4 5">LSU 92-RS-03</strain>
    </source>
</reference>
<dbReference type="PANTHER" id="PTHR13375:SF3">
    <property type="entry name" value="THO COMPLEX SUBUNIT 5 HOMOLOG"/>
    <property type="match status" value="1"/>
</dbReference>
<protein>
    <recommendedName>
        <fullName evidence="6">THO complex subunit 5</fullName>
    </recommendedName>
</protein>
<organism evidence="4 5">
    <name type="scientific">Rhizopus stolonifer</name>
    <name type="common">Rhizopus nigricans</name>
    <dbReference type="NCBI Taxonomy" id="4846"/>
    <lineage>
        <taxon>Eukaryota</taxon>
        <taxon>Fungi</taxon>
        <taxon>Fungi incertae sedis</taxon>
        <taxon>Mucoromycota</taxon>
        <taxon>Mucoromycotina</taxon>
        <taxon>Mucoromycetes</taxon>
        <taxon>Mucorales</taxon>
        <taxon>Mucorineae</taxon>
        <taxon>Rhizopodaceae</taxon>
        <taxon>Rhizopus</taxon>
    </lineage>
</organism>
<gene>
    <name evidence="4" type="ORF">CU098_010712</name>
</gene>
<evidence type="ECO:0000256" key="3">
    <source>
        <dbReference type="ARBA" id="ARBA00023242"/>
    </source>
</evidence>
<keyword evidence="5" id="KW-1185">Reference proteome</keyword>
<comment type="similarity">
    <text evidence="2">Belongs to the THOC5 family.</text>
</comment>
<name>A0A367KM70_RHIST</name>
<dbReference type="InterPro" id="IPR019163">
    <property type="entry name" value="THO_Thoc5"/>
</dbReference>
<dbReference type="GO" id="GO:0000445">
    <property type="term" value="C:THO complex part of transcription export complex"/>
    <property type="evidence" value="ECO:0007669"/>
    <property type="project" value="TreeGrafter"/>
</dbReference>
<comment type="subcellular location">
    <subcellularLocation>
        <location evidence="1">Nucleus</location>
    </subcellularLocation>
</comment>
<keyword evidence="3" id="KW-0539">Nucleus</keyword>
<dbReference type="EMBL" id="PJQM01001086">
    <property type="protein sequence ID" value="RCI03259.1"/>
    <property type="molecule type" value="Genomic_DNA"/>
</dbReference>
<evidence type="ECO:0000313" key="5">
    <source>
        <dbReference type="Proteomes" id="UP000253551"/>
    </source>
</evidence>
<comment type="caution">
    <text evidence="4">The sequence shown here is derived from an EMBL/GenBank/DDBJ whole genome shotgun (WGS) entry which is preliminary data.</text>
</comment>
<evidence type="ECO:0008006" key="6">
    <source>
        <dbReference type="Google" id="ProtNLM"/>
    </source>
</evidence>
<dbReference type="Pfam" id="PF09766">
    <property type="entry name" value="FmiP_Thoc5"/>
    <property type="match status" value="1"/>
</dbReference>
<dbReference type="GO" id="GO:0003729">
    <property type="term" value="F:mRNA binding"/>
    <property type="evidence" value="ECO:0007669"/>
    <property type="project" value="TreeGrafter"/>
</dbReference>
<accession>A0A367KM70</accession>
<evidence type="ECO:0000313" key="4">
    <source>
        <dbReference type="EMBL" id="RCI03259.1"/>
    </source>
</evidence>
<evidence type="ECO:0000256" key="1">
    <source>
        <dbReference type="ARBA" id="ARBA00004123"/>
    </source>
</evidence>
<evidence type="ECO:0000256" key="2">
    <source>
        <dbReference type="ARBA" id="ARBA00008044"/>
    </source>
</evidence>
<dbReference type="STRING" id="4846.A0A367KM70"/>
<dbReference type="GO" id="GO:0006406">
    <property type="term" value="P:mRNA export from nucleus"/>
    <property type="evidence" value="ECO:0007669"/>
    <property type="project" value="TreeGrafter"/>
</dbReference>
<proteinExistence type="inferred from homology"/>
<dbReference type="OrthoDB" id="20582at2759"/>
<dbReference type="AlphaFoldDB" id="A0A367KM70"/>
<dbReference type="Proteomes" id="UP000253551">
    <property type="component" value="Unassembled WGS sequence"/>
</dbReference>
<dbReference type="PANTHER" id="PTHR13375">
    <property type="entry name" value="FMS INTERACTING PROTEIN"/>
    <property type="match status" value="1"/>
</dbReference>
<sequence length="250" mass="29181">MLKLDSVLLIDNVKPSSNDLENILLKYMQKKLDGTLEDQYDFDESEKVQLSIHRLKDIQAESYADTRDSKQATSDAKDNLDKRQVEMQDVMFEKRHILEEIVKCHEFRSVYQDVELIPFEEFQAKAQPEFLVDLDDAHQLMINRLKYELVIRSELKEQQDELLKIKAQLVKENVKIKRKMNKFDKLLDDFVDSALPVLQALEEEENAIALEVEKEKAGDDVEEQQVTDVVEMITTTTEIQQTEPAMMDTL</sequence>